<evidence type="ECO:0000256" key="7">
    <source>
        <dbReference type="SAM" id="Phobius"/>
    </source>
</evidence>
<dbReference type="OrthoDB" id="524898at2759"/>
<dbReference type="GO" id="GO:0070765">
    <property type="term" value="C:gamma-secretase complex"/>
    <property type="evidence" value="ECO:0007669"/>
    <property type="project" value="TreeGrafter"/>
</dbReference>
<comment type="subcellular location">
    <subcellularLocation>
        <location evidence="1">Membrane</location>
        <topology evidence="1">Multi-pass membrane protein</topology>
    </subcellularLocation>
</comment>
<organism evidence="8 9">
    <name type="scientific">Syncephalis pseudoplumigaleata</name>
    <dbReference type="NCBI Taxonomy" id="1712513"/>
    <lineage>
        <taxon>Eukaryota</taxon>
        <taxon>Fungi</taxon>
        <taxon>Fungi incertae sedis</taxon>
        <taxon>Zoopagomycota</taxon>
        <taxon>Zoopagomycotina</taxon>
        <taxon>Zoopagomycetes</taxon>
        <taxon>Zoopagales</taxon>
        <taxon>Piptocephalidaceae</taxon>
        <taxon>Syncephalis</taxon>
    </lineage>
</organism>
<keyword evidence="4" id="KW-0914">Notch signaling pathway</keyword>
<gene>
    <name evidence="8" type="ORF">SYNPS1DRAFT_25548</name>
</gene>
<evidence type="ECO:0000256" key="2">
    <source>
        <dbReference type="ARBA" id="ARBA00009607"/>
    </source>
</evidence>
<dbReference type="Pfam" id="PF10251">
    <property type="entry name" value="PEN-2"/>
    <property type="match status" value="1"/>
</dbReference>
<comment type="similarity">
    <text evidence="2">Belongs to the PEN-2 family.</text>
</comment>
<dbReference type="AlphaFoldDB" id="A0A4P9YSJ2"/>
<accession>A0A4P9YSJ2</accession>
<evidence type="ECO:0000313" key="9">
    <source>
        <dbReference type="Proteomes" id="UP000278143"/>
    </source>
</evidence>
<dbReference type="PANTHER" id="PTHR16318">
    <property type="entry name" value="GAMMA-SECRETASE SUBUNIT PEN-2"/>
    <property type="match status" value="1"/>
</dbReference>
<name>A0A4P9YSJ2_9FUNG</name>
<evidence type="ECO:0000256" key="1">
    <source>
        <dbReference type="ARBA" id="ARBA00004141"/>
    </source>
</evidence>
<feature type="transmembrane region" description="Helical" evidence="7">
    <location>
        <begin position="56"/>
        <end position="77"/>
    </location>
</feature>
<dbReference type="EMBL" id="KZ991860">
    <property type="protein sequence ID" value="RKP22638.1"/>
    <property type="molecule type" value="Genomic_DNA"/>
</dbReference>
<evidence type="ECO:0000256" key="4">
    <source>
        <dbReference type="ARBA" id="ARBA00022976"/>
    </source>
</evidence>
<evidence type="ECO:0000256" key="3">
    <source>
        <dbReference type="ARBA" id="ARBA00022692"/>
    </source>
</evidence>
<evidence type="ECO:0000256" key="5">
    <source>
        <dbReference type="ARBA" id="ARBA00022989"/>
    </source>
</evidence>
<keyword evidence="5 7" id="KW-1133">Transmembrane helix</keyword>
<reference evidence="9" key="1">
    <citation type="journal article" date="2018" name="Nat. Microbiol.">
        <title>Leveraging single-cell genomics to expand the fungal tree of life.</title>
        <authorList>
            <person name="Ahrendt S.R."/>
            <person name="Quandt C.A."/>
            <person name="Ciobanu D."/>
            <person name="Clum A."/>
            <person name="Salamov A."/>
            <person name="Andreopoulos B."/>
            <person name="Cheng J.F."/>
            <person name="Woyke T."/>
            <person name="Pelin A."/>
            <person name="Henrissat B."/>
            <person name="Reynolds N.K."/>
            <person name="Benny G.L."/>
            <person name="Smith M.E."/>
            <person name="James T.Y."/>
            <person name="Grigoriev I.V."/>
        </authorList>
    </citation>
    <scope>NUCLEOTIDE SEQUENCE [LARGE SCALE GENOMIC DNA]</scope>
    <source>
        <strain evidence="9">Benny S71-1</strain>
    </source>
</reference>
<protein>
    <submittedName>
        <fullName evidence="8">Gamma-secretase subunit PEN-2-like protein</fullName>
    </submittedName>
</protein>
<sequence>MAKKLERLSDAEITDVARKMFLGGLPCLPFLWIIAAVWLYPSVRERGPRVPQLRQYHMYCIIGAVLWFIATTTWYAIFVNRRLDWGETGDRLTVVLIKGV</sequence>
<proteinExistence type="inferred from homology"/>
<dbReference type="PANTHER" id="PTHR16318:SF0">
    <property type="entry name" value="GAMMA-SECRETASE SUBUNIT PEN-2"/>
    <property type="match status" value="1"/>
</dbReference>
<evidence type="ECO:0000313" key="8">
    <source>
        <dbReference type="EMBL" id="RKP22638.1"/>
    </source>
</evidence>
<keyword evidence="6 7" id="KW-0472">Membrane</keyword>
<keyword evidence="3 7" id="KW-0812">Transmembrane</keyword>
<dbReference type="InterPro" id="IPR019379">
    <property type="entry name" value="Gamma_Secretase_Asp_P_PEN2"/>
</dbReference>
<feature type="transmembrane region" description="Helical" evidence="7">
    <location>
        <begin position="21"/>
        <end position="41"/>
    </location>
</feature>
<dbReference type="Proteomes" id="UP000278143">
    <property type="component" value="Unassembled WGS sequence"/>
</dbReference>
<evidence type="ECO:0000256" key="6">
    <source>
        <dbReference type="ARBA" id="ARBA00023136"/>
    </source>
</evidence>
<keyword evidence="9" id="KW-1185">Reference proteome</keyword>